<evidence type="ECO:0000313" key="1">
    <source>
        <dbReference type="EMBL" id="AIT13890.1"/>
    </source>
</evidence>
<dbReference type="GeneID" id="29124447"/>
<reference evidence="2" key="1">
    <citation type="submission" date="2014-08" db="EMBL/GenBank/DDBJ databases">
        <authorList>
            <person name="Mandeville R."/>
        </authorList>
    </citation>
    <scope>NUCLEOTIDE SEQUENCE [LARGE SCALE GENOMIC DNA]</scope>
</reference>
<dbReference type="EMBL" id="KM366099">
    <property type="protein sequence ID" value="AIT13890.1"/>
    <property type="molecule type" value="Genomic_DNA"/>
</dbReference>
<dbReference type="RefSeq" id="YP_009302988.1">
    <property type="nucleotide sequence ID" value="NC_031250.1"/>
</dbReference>
<organism evidence="1 2">
    <name type="scientific">Salmonella phage BP63</name>
    <dbReference type="NCBI Taxonomy" id="1543205"/>
    <lineage>
        <taxon>Viruses</taxon>
        <taxon>Duplodnaviria</taxon>
        <taxon>Heunggongvirae</taxon>
        <taxon>Uroviricota</taxon>
        <taxon>Caudoviricetes</taxon>
        <taxon>Rosemountvirus</taxon>
        <taxon>Rosemountvirus BP63</taxon>
    </lineage>
</organism>
<gene>
    <name evidence="1" type="ORF">BP63_69</name>
</gene>
<dbReference type="KEGG" id="vg:29124447"/>
<dbReference type="Proteomes" id="UP000203504">
    <property type="component" value="Segment"/>
</dbReference>
<keyword evidence="2" id="KW-1185">Reference proteome</keyword>
<proteinExistence type="predicted"/>
<evidence type="ECO:0000313" key="2">
    <source>
        <dbReference type="Proteomes" id="UP000203504"/>
    </source>
</evidence>
<protein>
    <submittedName>
        <fullName evidence="1">Uncharacterized protein</fullName>
    </submittedName>
</protein>
<accession>A0A140XGA0</accession>
<sequence>MSTLDSRAKLAKICNVTVKESTLPELKGCLLCGSGFQLIWDPYKNKDQAMDVLLHSGISLQVNSNEVVANGEVFLFEDYDRAHYCLCDAICTSALK</sequence>
<name>A0A140XGA0_9CAUD</name>